<evidence type="ECO:0000313" key="21">
    <source>
        <dbReference type="Proteomes" id="UP000294933"/>
    </source>
</evidence>
<sequence length="326" mass="36746">MQHSVNSSSTSEPLNSHWSDESALLHTSYAPNNVADLSLSELSLNDPPTPQPGPSNPPRPKFSLLAQPRLLILDDLEDNADGRSEPLNLNLVEEEDEEGEHEEESDEKKAEDAENRRRVAARTRQERLQHDLFVLQKLNAAFSVYNSALRDTRSATERVSDQLRQTDALLNKYIGILERSEDVARVIFDERWQGAELDEELIEREKREAEDRARREEEERVLAAKKEEERREREAREREQREERERIEAEKREKLASRAGYGAGGVRGMRGTRASMRGARGASRASPTSGIPTRGRVSTAVPTKTTSKVPRPSSSASVRSTASSVR</sequence>
<dbReference type="GO" id="GO:0072686">
    <property type="term" value="C:mitotic spindle"/>
    <property type="evidence" value="ECO:0007669"/>
    <property type="project" value="InterPro"/>
</dbReference>
<gene>
    <name evidence="20" type="ORF">BD410DRAFT_838299</name>
</gene>
<protein>
    <recommendedName>
        <fullName evidence="17">DASH complex subunit DUO1</fullName>
    </recommendedName>
    <alternativeName>
        <fullName evidence="18">Outer kinetochore protein DUO1</fullName>
    </alternativeName>
</protein>
<dbReference type="GO" id="GO:0005874">
    <property type="term" value="C:microtubule"/>
    <property type="evidence" value="ECO:0007669"/>
    <property type="project" value="UniProtKB-KW"/>
</dbReference>
<dbReference type="GO" id="GO:0051301">
    <property type="term" value="P:cell division"/>
    <property type="evidence" value="ECO:0007669"/>
    <property type="project" value="UniProtKB-KW"/>
</dbReference>
<dbReference type="GO" id="GO:0000278">
    <property type="term" value="P:mitotic cell cycle"/>
    <property type="evidence" value="ECO:0007669"/>
    <property type="project" value="InterPro"/>
</dbReference>
<proteinExistence type="inferred from homology"/>
<feature type="region of interest" description="Disordered" evidence="19">
    <location>
        <begin position="207"/>
        <end position="326"/>
    </location>
</feature>
<keyword evidence="15" id="KW-0131">Cell cycle</keyword>
<dbReference type="EMBL" id="ML170167">
    <property type="protein sequence ID" value="TDL24260.1"/>
    <property type="molecule type" value="Genomic_DNA"/>
</dbReference>
<keyword evidence="8" id="KW-0493">Microtubule</keyword>
<evidence type="ECO:0000313" key="20">
    <source>
        <dbReference type="EMBL" id="TDL24260.1"/>
    </source>
</evidence>
<keyword evidence="5" id="KW-0158">Chromosome</keyword>
<keyword evidence="6" id="KW-0963">Cytoplasm</keyword>
<dbReference type="STRING" id="50990.A0A4Y7QBQ8"/>
<keyword evidence="12" id="KW-0175">Coiled coil</keyword>
<evidence type="ECO:0000256" key="6">
    <source>
        <dbReference type="ARBA" id="ARBA00022490"/>
    </source>
</evidence>
<comment type="similarity">
    <text evidence="4">Belongs to the DASH complex DUO1 family.</text>
</comment>
<dbReference type="InterPro" id="IPR013960">
    <property type="entry name" value="DASH_Duo1"/>
</dbReference>
<evidence type="ECO:0000256" key="5">
    <source>
        <dbReference type="ARBA" id="ARBA00022454"/>
    </source>
</evidence>
<reference evidence="20 21" key="1">
    <citation type="submission" date="2018-06" db="EMBL/GenBank/DDBJ databases">
        <title>A transcriptomic atlas of mushroom development highlights an independent origin of complex multicellularity.</title>
        <authorList>
            <consortium name="DOE Joint Genome Institute"/>
            <person name="Krizsan K."/>
            <person name="Almasi E."/>
            <person name="Merenyi Z."/>
            <person name="Sahu N."/>
            <person name="Viragh M."/>
            <person name="Koszo T."/>
            <person name="Mondo S."/>
            <person name="Kiss B."/>
            <person name="Balint B."/>
            <person name="Kues U."/>
            <person name="Barry K."/>
            <person name="Hegedus J.C."/>
            <person name="Henrissat B."/>
            <person name="Johnson J."/>
            <person name="Lipzen A."/>
            <person name="Ohm R."/>
            <person name="Nagy I."/>
            <person name="Pangilinan J."/>
            <person name="Yan J."/>
            <person name="Xiong Y."/>
            <person name="Grigoriev I.V."/>
            <person name="Hibbett D.S."/>
            <person name="Nagy L.G."/>
        </authorList>
    </citation>
    <scope>NUCLEOTIDE SEQUENCE [LARGE SCALE GENOMIC DNA]</scope>
    <source>
        <strain evidence="20 21">SZMC22713</strain>
    </source>
</reference>
<evidence type="ECO:0000256" key="19">
    <source>
        <dbReference type="SAM" id="MobiDB-lite"/>
    </source>
</evidence>
<evidence type="ECO:0000256" key="16">
    <source>
        <dbReference type="ARBA" id="ARBA00023328"/>
    </source>
</evidence>
<name>A0A4Y7QBQ8_9AGAM</name>
<evidence type="ECO:0000256" key="4">
    <source>
        <dbReference type="ARBA" id="ARBA00005366"/>
    </source>
</evidence>
<feature type="compositionally biased region" description="Basic and acidic residues" evidence="19">
    <location>
        <begin position="106"/>
        <end position="120"/>
    </location>
</feature>
<evidence type="ECO:0000256" key="18">
    <source>
        <dbReference type="ARBA" id="ARBA00044358"/>
    </source>
</evidence>
<evidence type="ECO:0000256" key="14">
    <source>
        <dbReference type="ARBA" id="ARBA00023242"/>
    </source>
</evidence>
<evidence type="ECO:0000256" key="10">
    <source>
        <dbReference type="ARBA" id="ARBA00022829"/>
    </source>
</evidence>
<keyword evidence="9" id="KW-0498">Mitosis</keyword>
<evidence type="ECO:0000256" key="9">
    <source>
        <dbReference type="ARBA" id="ARBA00022776"/>
    </source>
</evidence>
<keyword evidence="7" id="KW-0132">Cell division</keyword>
<feature type="region of interest" description="Disordered" evidence="19">
    <location>
        <begin position="38"/>
        <end position="120"/>
    </location>
</feature>
<keyword evidence="10" id="KW-0159">Chromosome partition</keyword>
<evidence type="ECO:0000256" key="17">
    <source>
        <dbReference type="ARBA" id="ARBA00044152"/>
    </source>
</evidence>
<evidence type="ECO:0000256" key="12">
    <source>
        <dbReference type="ARBA" id="ARBA00023054"/>
    </source>
</evidence>
<evidence type="ECO:0000256" key="3">
    <source>
        <dbReference type="ARBA" id="ARBA00004629"/>
    </source>
</evidence>
<dbReference type="PANTHER" id="PTHR28216">
    <property type="entry name" value="DASH COMPLEX SUBUNIT DUO1"/>
    <property type="match status" value="1"/>
</dbReference>
<dbReference type="GO" id="GO:0007059">
    <property type="term" value="P:chromosome segregation"/>
    <property type="evidence" value="ECO:0007669"/>
    <property type="project" value="UniProtKB-KW"/>
</dbReference>
<evidence type="ECO:0000256" key="15">
    <source>
        <dbReference type="ARBA" id="ARBA00023306"/>
    </source>
</evidence>
<keyword evidence="13" id="KW-0206">Cytoskeleton</keyword>
<dbReference type="GO" id="GO:0042729">
    <property type="term" value="C:DASH complex"/>
    <property type="evidence" value="ECO:0007669"/>
    <property type="project" value="InterPro"/>
</dbReference>
<dbReference type="PANTHER" id="PTHR28216:SF1">
    <property type="entry name" value="DASH COMPLEX SUBUNIT DUO1"/>
    <property type="match status" value="1"/>
</dbReference>
<evidence type="ECO:0000256" key="2">
    <source>
        <dbReference type="ARBA" id="ARBA00004186"/>
    </source>
</evidence>
<feature type="compositionally biased region" description="Low complexity" evidence="19">
    <location>
        <begin position="306"/>
        <end position="326"/>
    </location>
</feature>
<dbReference type="OrthoDB" id="5599235at2759"/>
<evidence type="ECO:0000256" key="8">
    <source>
        <dbReference type="ARBA" id="ARBA00022701"/>
    </source>
</evidence>
<keyword evidence="16" id="KW-0137">Centromere</keyword>
<evidence type="ECO:0000256" key="11">
    <source>
        <dbReference type="ARBA" id="ARBA00022838"/>
    </source>
</evidence>
<feature type="compositionally biased region" description="Pro residues" evidence="19">
    <location>
        <begin position="47"/>
        <end position="60"/>
    </location>
</feature>
<dbReference type="Proteomes" id="UP000294933">
    <property type="component" value="Unassembled WGS sequence"/>
</dbReference>
<comment type="subcellular location">
    <subcellularLocation>
        <location evidence="3">Chromosome</location>
        <location evidence="3">Centromere</location>
        <location evidence="3">Kinetochore</location>
    </subcellularLocation>
    <subcellularLocation>
        <location evidence="2">Cytoplasm</location>
        <location evidence="2">Cytoskeleton</location>
        <location evidence="2">Spindle</location>
    </subcellularLocation>
    <subcellularLocation>
        <location evidence="1">Nucleus</location>
    </subcellularLocation>
</comment>
<feature type="compositionally biased region" description="Basic and acidic residues" evidence="19">
    <location>
        <begin position="207"/>
        <end position="256"/>
    </location>
</feature>
<dbReference type="Pfam" id="PF08651">
    <property type="entry name" value="DASH_Duo1"/>
    <property type="match status" value="1"/>
</dbReference>
<accession>A0A4Y7QBQ8</accession>
<evidence type="ECO:0000256" key="1">
    <source>
        <dbReference type="ARBA" id="ARBA00004123"/>
    </source>
</evidence>
<dbReference type="AlphaFoldDB" id="A0A4Y7QBQ8"/>
<organism evidence="20 21">
    <name type="scientific">Rickenella mellea</name>
    <dbReference type="NCBI Taxonomy" id="50990"/>
    <lineage>
        <taxon>Eukaryota</taxon>
        <taxon>Fungi</taxon>
        <taxon>Dikarya</taxon>
        <taxon>Basidiomycota</taxon>
        <taxon>Agaricomycotina</taxon>
        <taxon>Agaricomycetes</taxon>
        <taxon>Hymenochaetales</taxon>
        <taxon>Rickenellaceae</taxon>
        <taxon>Rickenella</taxon>
    </lineage>
</organism>
<feature type="compositionally biased region" description="Low complexity" evidence="19">
    <location>
        <begin position="269"/>
        <end position="290"/>
    </location>
</feature>
<dbReference type="VEuPathDB" id="FungiDB:BD410DRAFT_838299"/>
<feature type="compositionally biased region" description="Acidic residues" evidence="19">
    <location>
        <begin position="92"/>
        <end position="105"/>
    </location>
</feature>
<evidence type="ECO:0000256" key="13">
    <source>
        <dbReference type="ARBA" id="ARBA00023212"/>
    </source>
</evidence>
<keyword evidence="14" id="KW-0539">Nucleus</keyword>
<keyword evidence="11" id="KW-0995">Kinetochore</keyword>
<keyword evidence="21" id="KW-1185">Reference proteome</keyword>
<evidence type="ECO:0000256" key="7">
    <source>
        <dbReference type="ARBA" id="ARBA00022618"/>
    </source>
</evidence>